<dbReference type="Proteomes" id="UP000054166">
    <property type="component" value="Unassembled WGS sequence"/>
</dbReference>
<organism evidence="1 2">
    <name type="scientific">Piloderma croceum (strain F 1598)</name>
    <dbReference type="NCBI Taxonomy" id="765440"/>
    <lineage>
        <taxon>Eukaryota</taxon>
        <taxon>Fungi</taxon>
        <taxon>Dikarya</taxon>
        <taxon>Basidiomycota</taxon>
        <taxon>Agaricomycotina</taxon>
        <taxon>Agaricomycetes</taxon>
        <taxon>Agaricomycetidae</taxon>
        <taxon>Atheliales</taxon>
        <taxon>Atheliaceae</taxon>
        <taxon>Piloderma</taxon>
    </lineage>
</organism>
<dbReference type="EMBL" id="KN832981">
    <property type="protein sequence ID" value="KIM86769.1"/>
    <property type="molecule type" value="Genomic_DNA"/>
</dbReference>
<protein>
    <submittedName>
        <fullName evidence="1">Uncharacterized protein</fullName>
    </submittedName>
</protein>
<proteinExistence type="predicted"/>
<evidence type="ECO:0000313" key="2">
    <source>
        <dbReference type="Proteomes" id="UP000054166"/>
    </source>
</evidence>
<reference evidence="2" key="2">
    <citation type="submission" date="2015-01" db="EMBL/GenBank/DDBJ databases">
        <title>Evolutionary Origins and Diversification of the Mycorrhizal Mutualists.</title>
        <authorList>
            <consortium name="DOE Joint Genome Institute"/>
            <consortium name="Mycorrhizal Genomics Consortium"/>
            <person name="Kohler A."/>
            <person name="Kuo A."/>
            <person name="Nagy L.G."/>
            <person name="Floudas D."/>
            <person name="Copeland A."/>
            <person name="Barry K.W."/>
            <person name="Cichocki N."/>
            <person name="Veneault-Fourrey C."/>
            <person name="LaButti K."/>
            <person name="Lindquist E.A."/>
            <person name="Lipzen A."/>
            <person name="Lundell T."/>
            <person name="Morin E."/>
            <person name="Murat C."/>
            <person name="Riley R."/>
            <person name="Ohm R."/>
            <person name="Sun H."/>
            <person name="Tunlid A."/>
            <person name="Henrissat B."/>
            <person name="Grigoriev I.V."/>
            <person name="Hibbett D.S."/>
            <person name="Martin F."/>
        </authorList>
    </citation>
    <scope>NUCLEOTIDE SEQUENCE [LARGE SCALE GENOMIC DNA]</scope>
    <source>
        <strain evidence="2">F 1598</strain>
    </source>
</reference>
<sequence length="506" mass="58473">MRFTQEYLMLPSQSVSTRCFFKWLPSAESDSSMSSNPTFYWPNVERRYRKAQLTRVQAEYSQASHAGLLQAYEERHKVEIERLPVLMKWSVELYTWKQERHTCFLEVKKKNDAFAQLLATEEGWTTYDLVNSQTYGALFRNRTNNLEEVKMSEYESIRVIVDAEMTKIIESRKRSSHEEAYRRRRSDVEQHYNRLKSFGKEKVLPNLAEFRRLPIINVLQSKTSATTGVAGDLQKSQLVAELLQDDLSKWRESARIALTHTLGFSGWKSASKTKLHPVDRLTARFRCKKCAQNDHKVYEEGCLDFAGACVHVCLRPNLKKRTRDRWTADQFEKDEKAIDVISKVLELCGVNAEERESIQKVEALGSRIKCQSCESKITMTFRNLIGHAQRHQNMQLSLVSAEEAGSFSMRHSEFGTCSKMLGPKLQAKKLRDLQNYGCRHCQHVATGGTSNATTGTEVWRFSKRSPATNVTRLFNFNGLRSHLKEKHGIERICDEDIFWGKALVWT</sequence>
<dbReference type="AlphaFoldDB" id="A0A0C3G4M4"/>
<dbReference type="InParanoid" id="A0A0C3G4M4"/>
<gene>
    <name evidence="1" type="ORF">PILCRDRAFT_315239</name>
</gene>
<reference evidence="1 2" key="1">
    <citation type="submission" date="2014-04" db="EMBL/GenBank/DDBJ databases">
        <authorList>
            <consortium name="DOE Joint Genome Institute"/>
            <person name="Kuo A."/>
            <person name="Tarkka M."/>
            <person name="Buscot F."/>
            <person name="Kohler A."/>
            <person name="Nagy L.G."/>
            <person name="Floudas D."/>
            <person name="Copeland A."/>
            <person name="Barry K.W."/>
            <person name="Cichocki N."/>
            <person name="Veneault-Fourrey C."/>
            <person name="LaButti K."/>
            <person name="Lindquist E.A."/>
            <person name="Lipzen A."/>
            <person name="Lundell T."/>
            <person name="Morin E."/>
            <person name="Murat C."/>
            <person name="Sun H."/>
            <person name="Tunlid A."/>
            <person name="Henrissat B."/>
            <person name="Grigoriev I.V."/>
            <person name="Hibbett D.S."/>
            <person name="Martin F."/>
            <person name="Nordberg H.P."/>
            <person name="Cantor M.N."/>
            <person name="Hua S.X."/>
        </authorList>
    </citation>
    <scope>NUCLEOTIDE SEQUENCE [LARGE SCALE GENOMIC DNA]</scope>
    <source>
        <strain evidence="1 2">F 1598</strain>
    </source>
</reference>
<dbReference type="OrthoDB" id="3220023at2759"/>
<name>A0A0C3G4M4_PILCF</name>
<dbReference type="HOGENOM" id="CLU_011993_0_0_1"/>
<keyword evidence="2" id="KW-1185">Reference proteome</keyword>
<evidence type="ECO:0000313" key="1">
    <source>
        <dbReference type="EMBL" id="KIM86769.1"/>
    </source>
</evidence>
<accession>A0A0C3G4M4</accession>